<dbReference type="PANTHER" id="PTHR45779:SF7">
    <property type="entry name" value="PEPTIDYLPROLYL ISOMERASE"/>
    <property type="match status" value="1"/>
</dbReference>
<evidence type="ECO:0000259" key="8">
    <source>
        <dbReference type="PROSITE" id="PS50059"/>
    </source>
</evidence>
<dbReference type="InterPro" id="IPR044609">
    <property type="entry name" value="FKBP2/11"/>
</dbReference>
<gene>
    <name evidence="9" type="ORF">FHR80_001756</name>
</gene>
<dbReference type="GO" id="GO:0003755">
    <property type="term" value="F:peptidyl-prolyl cis-trans isomerase activity"/>
    <property type="evidence" value="ECO:0007669"/>
    <property type="project" value="UniProtKB-UniRule"/>
</dbReference>
<name>A0A7W4UES3_9CELL</name>
<dbReference type="PROSITE" id="PS51257">
    <property type="entry name" value="PROKAR_LIPOPROTEIN"/>
    <property type="match status" value="1"/>
</dbReference>
<proteinExistence type="inferred from homology"/>
<evidence type="ECO:0000256" key="4">
    <source>
        <dbReference type="PROSITE-ProRule" id="PRU00277"/>
    </source>
</evidence>
<dbReference type="InterPro" id="IPR001179">
    <property type="entry name" value="PPIase_FKBP_dom"/>
</dbReference>
<evidence type="ECO:0000256" key="7">
    <source>
        <dbReference type="SAM" id="SignalP"/>
    </source>
</evidence>
<evidence type="ECO:0000256" key="2">
    <source>
        <dbReference type="ARBA" id="ARBA00023110"/>
    </source>
</evidence>
<reference evidence="9 10" key="2">
    <citation type="submission" date="2020-08" db="EMBL/GenBank/DDBJ databases">
        <authorList>
            <person name="Partida-Martinez L."/>
            <person name="Huntemann M."/>
            <person name="Clum A."/>
            <person name="Wang J."/>
            <person name="Palaniappan K."/>
            <person name="Ritter S."/>
            <person name="Chen I.-M."/>
            <person name="Stamatis D."/>
            <person name="Reddy T."/>
            <person name="O'Malley R."/>
            <person name="Daum C."/>
            <person name="Shapiro N."/>
            <person name="Ivanova N."/>
            <person name="Kyrpides N."/>
            <person name="Woyke T."/>
        </authorList>
    </citation>
    <scope>NUCLEOTIDE SEQUENCE [LARGE SCALE GENOMIC DNA]</scope>
    <source>
        <strain evidence="9 10">RAS26</strain>
    </source>
</reference>
<dbReference type="EMBL" id="JACHVX010000002">
    <property type="protein sequence ID" value="MBB2922844.1"/>
    <property type="molecule type" value="Genomic_DNA"/>
</dbReference>
<reference evidence="9 10" key="1">
    <citation type="submission" date="2020-08" db="EMBL/GenBank/DDBJ databases">
        <title>The Agave Microbiome: Exploring the role of microbial communities in plant adaptations to desert environments.</title>
        <authorList>
            <person name="Partida-Martinez L.P."/>
        </authorList>
    </citation>
    <scope>NUCLEOTIDE SEQUENCE [LARGE SCALE GENOMIC DNA]</scope>
    <source>
        <strain evidence="9 10">RAS26</strain>
    </source>
</reference>
<evidence type="ECO:0000256" key="3">
    <source>
        <dbReference type="ARBA" id="ARBA00023235"/>
    </source>
</evidence>
<comment type="similarity">
    <text evidence="5">Belongs to the FKBP-type PPIase family.</text>
</comment>
<protein>
    <recommendedName>
        <fullName evidence="5">Peptidyl-prolyl cis-trans isomerase</fullName>
        <ecNumber evidence="5">5.2.1.8</ecNumber>
    </recommendedName>
</protein>
<sequence>MRRRPVLASTVLAAALLLAGCGSSEPESSLPTASGEFGEKPEITFPDAEPPTELTTDVISEGDGPEVAETDLIVADYLGQVWDGDVFDNSYDPKGEGEAQPLIIPLSELVPGWAKGLAGVKVGSRVLLSLPPEEGYGEEGNEQAGIEGTDTIVFVVDVRDSYGADAKAQADAAPDAAAAASVAPQVTGELGGEATVTVPAGSPEPTEVVTTVLAKGTGDPVAEGQLVAQYSGVDWAGSSIGSSWEDGTPQLFPVSPEQPTFAGLVGVPLGSRVLLQIPSAEASPAIAVVVDLIDQP</sequence>
<dbReference type="PROSITE" id="PS50059">
    <property type="entry name" value="FKBP_PPIASE"/>
    <property type="match status" value="1"/>
</dbReference>
<evidence type="ECO:0000256" key="1">
    <source>
        <dbReference type="ARBA" id="ARBA00000971"/>
    </source>
</evidence>
<feature type="chain" id="PRO_5030508076" description="Peptidyl-prolyl cis-trans isomerase" evidence="7">
    <location>
        <begin position="25"/>
        <end position="296"/>
    </location>
</feature>
<dbReference type="Pfam" id="PF00254">
    <property type="entry name" value="FKBP_C"/>
    <property type="match status" value="1"/>
</dbReference>
<dbReference type="Proteomes" id="UP000518206">
    <property type="component" value="Unassembled WGS sequence"/>
</dbReference>
<evidence type="ECO:0000256" key="5">
    <source>
        <dbReference type="RuleBase" id="RU003915"/>
    </source>
</evidence>
<dbReference type="PANTHER" id="PTHR45779">
    <property type="entry name" value="PEPTIDYLPROLYL ISOMERASE"/>
    <property type="match status" value="1"/>
</dbReference>
<comment type="caution">
    <text evidence="9">The sequence shown here is derived from an EMBL/GenBank/DDBJ whole genome shotgun (WGS) entry which is preliminary data.</text>
</comment>
<accession>A0A7W4UES3</accession>
<keyword evidence="2 4" id="KW-0697">Rotamase</keyword>
<evidence type="ECO:0000313" key="10">
    <source>
        <dbReference type="Proteomes" id="UP000518206"/>
    </source>
</evidence>
<dbReference type="InterPro" id="IPR046357">
    <property type="entry name" value="PPIase_dom_sf"/>
</dbReference>
<dbReference type="RefSeq" id="WP_183295691.1">
    <property type="nucleotide sequence ID" value="NZ_JACHVX010000002.1"/>
</dbReference>
<organism evidence="9 10">
    <name type="scientific">Cellulomonas cellasea</name>
    <dbReference type="NCBI Taxonomy" id="43670"/>
    <lineage>
        <taxon>Bacteria</taxon>
        <taxon>Bacillati</taxon>
        <taxon>Actinomycetota</taxon>
        <taxon>Actinomycetes</taxon>
        <taxon>Micrococcales</taxon>
        <taxon>Cellulomonadaceae</taxon>
        <taxon>Cellulomonas</taxon>
    </lineage>
</organism>
<feature type="signal peptide" evidence="7">
    <location>
        <begin position="1"/>
        <end position="24"/>
    </location>
</feature>
<evidence type="ECO:0000256" key="6">
    <source>
        <dbReference type="SAM" id="MobiDB-lite"/>
    </source>
</evidence>
<dbReference type="EC" id="5.2.1.8" evidence="5"/>
<keyword evidence="3 4" id="KW-0413">Isomerase</keyword>
<dbReference type="Gene3D" id="3.10.50.40">
    <property type="match status" value="1"/>
</dbReference>
<dbReference type="AlphaFoldDB" id="A0A7W4UES3"/>
<feature type="region of interest" description="Disordered" evidence="6">
    <location>
        <begin position="23"/>
        <end position="52"/>
    </location>
</feature>
<keyword evidence="7" id="KW-0732">Signal</keyword>
<feature type="domain" description="PPIase FKBP-type" evidence="8">
    <location>
        <begin position="70"/>
        <end position="162"/>
    </location>
</feature>
<comment type="catalytic activity">
    <reaction evidence="1 4 5">
        <text>[protein]-peptidylproline (omega=180) = [protein]-peptidylproline (omega=0)</text>
        <dbReference type="Rhea" id="RHEA:16237"/>
        <dbReference type="Rhea" id="RHEA-COMP:10747"/>
        <dbReference type="Rhea" id="RHEA-COMP:10748"/>
        <dbReference type="ChEBI" id="CHEBI:83833"/>
        <dbReference type="ChEBI" id="CHEBI:83834"/>
        <dbReference type="EC" id="5.2.1.8"/>
    </reaction>
</comment>
<dbReference type="SUPFAM" id="SSF54534">
    <property type="entry name" value="FKBP-like"/>
    <property type="match status" value="2"/>
</dbReference>
<evidence type="ECO:0000313" key="9">
    <source>
        <dbReference type="EMBL" id="MBB2922844.1"/>
    </source>
</evidence>